<dbReference type="SUPFAM" id="SSF55874">
    <property type="entry name" value="ATPase domain of HSP90 chaperone/DNA topoisomerase II/histidine kinase"/>
    <property type="match status" value="1"/>
</dbReference>
<organism evidence="10 11">
    <name type="scientific">Marivivens niveibacter</name>
    <dbReference type="NCBI Taxonomy" id="1930667"/>
    <lineage>
        <taxon>Bacteria</taxon>
        <taxon>Pseudomonadati</taxon>
        <taxon>Pseudomonadota</taxon>
        <taxon>Alphaproteobacteria</taxon>
        <taxon>Rhodobacterales</taxon>
        <taxon>Paracoccaceae</taxon>
        <taxon>Marivivens group</taxon>
        <taxon>Marivivens</taxon>
    </lineage>
</organism>
<dbReference type="Pfam" id="PF02518">
    <property type="entry name" value="HATPase_c"/>
    <property type="match status" value="1"/>
</dbReference>
<dbReference type="InterPro" id="IPR003661">
    <property type="entry name" value="HisK_dim/P_dom"/>
</dbReference>
<evidence type="ECO:0000313" key="10">
    <source>
        <dbReference type="EMBL" id="OUD10787.1"/>
    </source>
</evidence>
<gene>
    <name evidence="10" type="ORF">BVC71_04710</name>
</gene>
<feature type="transmembrane region" description="Helical" evidence="7">
    <location>
        <begin position="295"/>
        <end position="312"/>
    </location>
</feature>
<dbReference type="SUPFAM" id="SSF52172">
    <property type="entry name" value="CheY-like"/>
    <property type="match status" value="1"/>
</dbReference>
<comment type="catalytic activity">
    <reaction evidence="1">
        <text>ATP + protein L-histidine = ADP + protein N-phospho-L-histidine.</text>
        <dbReference type="EC" id="2.7.13.3"/>
    </reaction>
</comment>
<dbReference type="InterPro" id="IPR005467">
    <property type="entry name" value="His_kinase_dom"/>
</dbReference>
<dbReference type="PROSITE" id="PS50110">
    <property type="entry name" value="RESPONSE_REGULATORY"/>
    <property type="match status" value="1"/>
</dbReference>
<dbReference type="InterPro" id="IPR004358">
    <property type="entry name" value="Sig_transdc_His_kin-like_C"/>
</dbReference>
<evidence type="ECO:0000256" key="2">
    <source>
        <dbReference type="ARBA" id="ARBA00012438"/>
    </source>
</evidence>
<feature type="transmembrane region" description="Helical" evidence="7">
    <location>
        <begin position="73"/>
        <end position="93"/>
    </location>
</feature>
<keyword evidence="7" id="KW-0812">Transmembrane</keyword>
<dbReference type="CDD" id="cd17546">
    <property type="entry name" value="REC_hyHK_CKI1_RcsC-like"/>
    <property type="match status" value="1"/>
</dbReference>
<reference evidence="10 11" key="1">
    <citation type="submission" date="2016-12" db="EMBL/GenBank/DDBJ databases">
        <title>The draft genome sequence of HSLHS2.</title>
        <authorList>
            <person name="Hu D."/>
            <person name="Wang L."/>
            <person name="Shao Z."/>
        </authorList>
    </citation>
    <scope>NUCLEOTIDE SEQUENCE [LARGE SCALE GENOMIC DNA]</scope>
    <source>
        <strain evidence="10">MCCC 1A06712</strain>
    </source>
</reference>
<sequence length="863" mass="95227">MSPARTRQITGPSQSDANRDAVLFQDLEGSQIYALRKNIENFPYRHTLIYLATGLVWVLILTASTGTNNPSELALAYMPHVGLFMIAMGTLIYPTKLLLVPTLAFTAIFLLQAIIPTLSIAATIEGPYAPSIYLIALVSNLLIGLITGGIGRFFLSRYASTTDAHNLDLIVSTISGLLFTFVAVAMVLVFYTLTTNIFPNSSTALGINETYLHTALIRCAYGGVVMSVFLLGVIQFPRPLDLVWAMPFTLLFAVLNTVQELGFGIHEMLDPIALSAFLAVVLPLRLVVPTLMSGILVYIVLSGTFVSVGPFASELDQIIETYCIIGLAVIVAILAMRSHLLHNENRQTNSIRRLNTVRNYAGVGIFSVDIRNRLVSVDPVTQRMLGVPSQFDVATMMRKFGPREQKELRRLMFYRPGETTTLLARLREVPKSNNSRVIRLFLWYERSVEHSPVVYGLVVDVTGEHLQERALKETLAELSIRQDQQKQMFSIISHELRTPASVISMLIDDLDDENADIAHSHHRLREATDQLLGVLTDMRQAVNPEKNLPVNIQPFRPTDVAESIRNTFEMQAQSAKVQIQLRLGDGAEETVLGDNVRIKQVLGNLIKNAIIHSRCSTITLSYRAGLDGEQGQRMGMWAVTDDGIGIPDDEVERLFQPFQRGGSDARNRPDGSGLGLYIVRTSIQLLGGDVRYFPAPEGGAGYHVRLPEPLASQQQIQAHKQIHVADVDFSALYVVLAEDNPLVAEVTSARLRKLMGRVEVATSGRAALDLIEKDPPDLVITDLFMPEMSGDELTQTLRSQGFERPIVGLTAAVVGDDMRRFELAGASTIMSKPLDTNALMKFLESHQSDTQNTASSADHRAAQ</sequence>
<dbReference type="SUPFAM" id="SSF47384">
    <property type="entry name" value="Homodimeric domain of signal transducing histidine kinase"/>
    <property type="match status" value="1"/>
</dbReference>
<dbReference type="CDD" id="cd00082">
    <property type="entry name" value="HisKA"/>
    <property type="match status" value="1"/>
</dbReference>
<dbReference type="EMBL" id="MSPP01000001">
    <property type="protein sequence ID" value="OUD10787.1"/>
    <property type="molecule type" value="Genomic_DNA"/>
</dbReference>
<evidence type="ECO:0000256" key="4">
    <source>
        <dbReference type="ARBA" id="ARBA00022679"/>
    </source>
</evidence>
<accession>A0A251X283</accession>
<protein>
    <recommendedName>
        <fullName evidence="2">histidine kinase</fullName>
        <ecNumber evidence="2">2.7.13.3</ecNumber>
    </recommendedName>
</protein>
<evidence type="ECO:0000256" key="7">
    <source>
        <dbReference type="SAM" id="Phobius"/>
    </source>
</evidence>
<dbReference type="InterPro" id="IPR001789">
    <property type="entry name" value="Sig_transdc_resp-reg_receiver"/>
</dbReference>
<dbReference type="Gene3D" id="1.10.287.130">
    <property type="match status" value="1"/>
</dbReference>
<evidence type="ECO:0000256" key="1">
    <source>
        <dbReference type="ARBA" id="ARBA00000085"/>
    </source>
</evidence>
<keyword evidence="3 6" id="KW-0597">Phosphoprotein</keyword>
<dbReference type="GO" id="GO:0000155">
    <property type="term" value="F:phosphorelay sensor kinase activity"/>
    <property type="evidence" value="ECO:0007669"/>
    <property type="project" value="InterPro"/>
</dbReference>
<feature type="domain" description="Histidine kinase" evidence="8">
    <location>
        <begin position="491"/>
        <end position="710"/>
    </location>
</feature>
<dbReference type="AlphaFoldDB" id="A0A251X283"/>
<dbReference type="PANTHER" id="PTHR43047">
    <property type="entry name" value="TWO-COMPONENT HISTIDINE PROTEIN KINASE"/>
    <property type="match status" value="1"/>
</dbReference>
<feature type="transmembrane region" description="Helical" evidence="7">
    <location>
        <begin position="47"/>
        <end position="67"/>
    </location>
</feature>
<dbReference type="Proteomes" id="UP000194664">
    <property type="component" value="Unassembled WGS sequence"/>
</dbReference>
<keyword evidence="7" id="KW-1133">Transmembrane helix</keyword>
<evidence type="ECO:0000313" key="11">
    <source>
        <dbReference type="Proteomes" id="UP000194664"/>
    </source>
</evidence>
<keyword evidence="4" id="KW-0808">Transferase</keyword>
<dbReference type="InterPro" id="IPR003594">
    <property type="entry name" value="HATPase_dom"/>
</dbReference>
<feature type="modified residue" description="4-aspartylphosphate" evidence="6">
    <location>
        <position position="782"/>
    </location>
</feature>
<dbReference type="InterPro" id="IPR011006">
    <property type="entry name" value="CheY-like_superfamily"/>
</dbReference>
<feature type="domain" description="Response regulatory" evidence="9">
    <location>
        <begin position="733"/>
        <end position="847"/>
    </location>
</feature>
<feature type="transmembrane region" description="Helical" evidence="7">
    <location>
        <begin position="211"/>
        <end position="234"/>
    </location>
</feature>
<dbReference type="Pfam" id="PF00072">
    <property type="entry name" value="Response_reg"/>
    <property type="match status" value="1"/>
</dbReference>
<name>A0A251X283_9RHOB</name>
<comment type="caution">
    <text evidence="10">The sequence shown here is derived from an EMBL/GenBank/DDBJ whole genome shotgun (WGS) entry which is preliminary data.</text>
</comment>
<dbReference type="SMART" id="SM00387">
    <property type="entry name" value="HATPase_c"/>
    <property type="match status" value="1"/>
</dbReference>
<evidence type="ECO:0000256" key="3">
    <source>
        <dbReference type="ARBA" id="ARBA00022553"/>
    </source>
</evidence>
<dbReference type="Gene3D" id="3.40.50.2300">
    <property type="match status" value="1"/>
</dbReference>
<feature type="transmembrane region" description="Helical" evidence="7">
    <location>
        <begin position="167"/>
        <end position="191"/>
    </location>
</feature>
<evidence type="ECO:0000259" key="9">
    <source>
        <dbReference type="PROSITE" id="PS50110"/>
    </source>
</evidence>
<evidence type="ECO:0000256" key="6">
    <source>
        <dbReference type="PROSITE-ProRule" id="PRU00169"/>
    </source>
</evidence>
<dbReference type="EC" id="2.7.13.3" evidence="2"/>
<evidence type="ECO:0000256" key="5">
    <source>
        <dbReference type="ARBA" id="ARBA00022777"/>
    </source>
</evidence>
<dbReference type="PRINTS" id="PR00344">
    <property type="entry name" value="BCTRLSENSOR"/>
</dbReference>
<dbReference type="OrthoDB" id="9795133at2"/>
<dbReference type="PROSITE" id="PS50109">
    <property type="entry name" value="HIS_KIN"/>
    <property type="match status" value="1"/>
</dbReference>
<keyword evidence="5" id="KW-0418">Kinase</keyword>
<feature type="transmembrane region" description="Helical" evidence="7">
    <location>
        <begin position="241"/>
        <end position="259"/>
    </location>
</feature>
<feature type="transmembrane region" description="Helical" evidence="7">
    <location>
        <begin position="132"/>
        <end position="155"/>
    </location>
</feature>
<feature type="transmembrane region" description="Helical" evidence="7">
    <location>
        <begin position="98"/>
        <end position="120"/>
    </location>
</feature>
<dbReference type="InterPro" id="IPR036890">
    <property type="entry name" value="HATPase_C_sf"/>
</dbReference>
<dbReference type="PANTHER" id="PTHR43047:SF62">
    <property type="entry name" value="SENSOR HISTIDINE KINASE DPIB"/>
    <property type="match status" value="1"/>
</dbReference>
<dbReference type="Gene3D" id="3.30.565.10">
    <property type="entry name" value="Histidine kinase-like ATPase, C-terminal domain"/>
    <property type="match status" value="1"/>
</dbReference>
<dbReference type="SMART" id="SM00388">
    <property type="entry name" value="HisKA"/>
    <property type="match status" value="1"/>
</dbReference>
<proteinExistence type="predicted"/>
<dbReference type="GO" id="GO:0005886">
    <property type="term" value="C:plasma membrane"/>
    <property type="evidence" value="ECO:0007669"/>
    <property type="project" value="TreeGrafter"/>
</dbReference>
<keyword evidence="11" id="KW-1185">Reference proteome</keyword>
<keyword evidence="7" id="KW-0472">Membrane</keyword>
<dbReference type="GO" id="GO:0009927">
    <property type="term" value="F:histidine phosphotransfer kinase activity"/>
    <property type="evidence" value="ECO:0007669"/>
    <property type="project" value="TreeGrafter"/>
</dbReference>
<dbReference type="SMART" id="SM00448">
    <property type="entry name" value="REC"/>
    <property type="match status" value="1"/>
</dbReference>
<dbReference type="InterPro" id="IPR036097">
    <property type="entry name" value="HisK_dim/P_sf"/>
</dbReference>
<feature type="transmembrane region" description="Helical" evidence="7">
    <location>
        <begin position="318"/>
        <end position="336"/>
    </location>
</feature>
<evidence type="ECO:0000259" key="8">
    <source>
        <dbReference type="PROSITE" id="PS50109"/>
    </source>
</evidence>